<proteinExistence type="predicted"/>
<gene>
    <name evidence="2" type="ORF">N4G40_03650</name>
</gene>
<protein>
    <submittedName>
        <fullName evidence="2">General stress protein</fullName>
    </submittedName>
</protein>
<evidence type="ECO:0000313" key="2">
    <source>
        <dbReference type="EMBL" id="MDZ7277377.1"/>
    </source>
</evidence>
<name>A0ABU5LBQ9_9GAMM</name>
<feature type="compositionally biased region" description="Basic and acidic residues" evidence="1">
    <location>
        <begin position="36"/>
        <end position="45"/>
    </location>
</feature>
<reference evidence="3" key="1">
    <citation type="submission" date="2023-07" db="EMBL/GenBank/DDBJ databases">
        <title>Structural and functional analysis of rice phyllospheric bacteria for their antimicrobial properties and defense elicitation against blast disease.</title>
        <authorList>
            <person name="Sahu K.P."/>
            <person name="Asharani P."/>
            <person name="Kumar M."/>
            <person name="Reddy B."/>
            <person name="Kumar A."/>
        </authorList>
    </citation>
    <scope>NUCLEOTIDE SEQUENCE [LARGE SCALE GENOMIC DNA]</scope>
    <source>
        <strain evidence="3">OsEp_Plm_30P10</strain>
    </source>
</reference>
<accession>A0ABU5LBQ9</accession>
<evidence type="ECO:0000256" key="1">
    <source>
        <dbReference type="SAM" id="MobiDB-lite"/>
    </source>
</evidence>
<dbReference type="EMBL" id="JAOBTT010000001">
    <property type="protein sequence ID" value="MDZ7277377.1"/>
    <property type="molecule type" value="Genomic_DNA"/>
</dbReference>
<comment type="caution">
    <text evidence="2">The sequence shown here is derived from an EMBL/GenBank/DDBJ whole genome shotgun (WGS) entry which is preliminary data.</text>
</comment>
<dbReference type="InterPro" id="IPR019626">
    <property type="entry name" value="Stress-induced_KGG_rpt"/>
</dbReference>
<organism evidence="2 3">
    <name type="scientific">Pantoea eucrina</name>
    <dbReference type="NCBI Taxonomy" id="472693"/>
    <lineage>
        <taxon>Bacteria</taxon>
        <taxon>Pseudomonadati</taxon>
        <taxon>Pseudomonadota</taxon>
        <taxon>Gammaproteobacteria</taxon>
        <taxon>Enterobacterales</taxon>
        <taxon>Erwiniaceae</taxon>
        <taxon>Pantoea</taxon>
    </lineage>
</organism>
<dbReference type="Pfam" id="PF10685">
    <property type="entry name" value="KGG"/>
    <property type="match status" value="2"/>
</dbReference>
<feature type="region of interest" description="Disordered" evidence="1">
    <location>
        <begin position="1"/>
        <end position="62"/>
    </location>
</feature>
<dbReference type="RefSeq" id="WP_322541493.1">
    <property type="nucleotide sequence ID" value="NZ_JAOBTT010000001.1"/>
</dbReference>
<evidence type="ECO:0000313" key="3">
    <source>
        <dbReference type="Proteomes" id="UP001288620"/>
    </source>
</evidence>
<dbReference type="Proteomes" id="UP001288620">
    <property type="component" value="Unassembled WGS sequence"/>
</dbReference>
<keyword evidence="3" id="KW-1185">Reference proteome</keyword>
<feature type="compositionally biased region" description="Basic and acidic residues" evidence="1">
    <location>
        <begin position="14"/>
        <end position="23"/>
    </location>
</feature>
<sequence length="62" mass="6371">MTQRRGGAGNFAEDTERACDAGRKGGAASGGNFKNCPDRAVEAGRKGGKVSRRGKSVTAESQ</sequence>
<feature type="compositionally biased region" description="Basic residues" evidence="1">
    <location>
        <begin position="46"/>
        <end position="55"/>
    </location>
</feature>